<protein>
    <recommendedName>
        <fullName evidence="5">Transmembrane protein</fullName>
    </recommendedName>
</protein>
<feature type="transmembrane region" description="Helical" evidence="2">
    <location>
        <begin position="35"/>
        <end position="54"/>
    </location>
</feature>
<evidence type="ECO:0000256" key="1">
    <source>
        <dbReference type="SAM" id="MobiDB-lite"/>
    </source>
</evidence>
<evidence type="ECO:0000313" key="3">
    <source>
        <dbReference type="EMBL" id="MET4725231.1"/>
    </source>
</evidence>
<evidence type="ECO:0008006" key="5">
    <source>
        <dbReference type="Google" id="ProtNLM"/>
    </source>
</evidence>
<dbReference type="GeneID" id="92970117"/>
<organism evidence="3 4">
    <name type="scientific">Bradyrhizobium japonicum</name>
    <dbReference type="NCBI Taxonomy" id="375"/>
    <lineage>
        <taxon>Bacteria</taxon>
        <taxon>Pseudomonadati</taxon>
        <taxon>Pseudomonadota</taxon>
        <taxon>Alphaproteobacteria</taxon>
        <taxon>Hyphomicrobiales</taxon>
        <taxon>Nitrobacteraceae</taxon>
        <taxon>Bradyrhizobium</taxon>
    </lineage>
</organism>
<proteinExistence type="predicted"/>
<dbReference type="RefSeq" id="WP_231088548.1">
    <property type="nucleotide sequence ID" value="NZ_CP126005.1"/>
</dbReference>
<keyword evidence="2" id="KW-0812">Transmembrane</keyword>
<keyword evidence="2" id="KW-0472">Membrane</keyword>
<dbReference type="Proteomes" id="UP001549291">
    <property type="component" value="Unassembled WGS sequence"/>
</dbReference>
<evidence type="ECO:0000256" key="2">
    <source>
        <dbReference type="SAM" id="Phobius"/>
    </source>
</evidence>
<accession>A0ABV2S7Q3</accession>
<dbReference type="EMBL" id="JBEPTQ010000002">
    <property type="protein sequence ID" value="MET4725231.1"/>
    <property type="molecule type" value="Genomic_DNA"/>
</dbReference>
<evidence type="ECO:0000313" key="4">
    <source>
        <dbReference type="Proteomes" id="UP001549291"/>
    </source>
</evidence>
<keyword evidence="2" id="KW-1133">Transmembrane helix</keyword>
<sequence>MISEVCDNHTIEADYGIDHSQRCLASGLGHLMRTILIALSIWLLINVLFVLVMFPPRKPRKSSRQSGTAGRLSPALIKENAELSSEEDDSSSLRHVVIAIGLGVFFSLTPHLLQAYDAINEFVNRRRSRRNASATHHSLDQHADEVSDVETGQDKNRR</sequence>
<gene>
    <name evidence="3" type="ORF">ABIF63_009337</name>
</gene>
<feature type="region of interest" description="Disordered" evidence="1">
    <location>
        <begin position="132"/>
        <end position="158"/>
    </location>
</feature>
<keyword evidence="4" id="KW-1185">Reference proteome</keyword>
<reference evidence="3 4" key="1">
    <citation type="submission" date="2024-06" db="EMBL/GenBank/DDBJ databases">
        <title>Genomic Encyclopedia of Type Strains, Phase V (KMG-V): Genome sequencing to study the core and pangenomes of soil and plant-associated prokaryotes.</title>
        <authorList>
            <person name="Whitman W."/>
        </authorList>
    </citation>
    <scope>NUCLEOTIDE SEQUENCE [LARGE SCALE GENOMIC DNA]</scope>
    <source>
        <strain evidence="3 4">USDA 160</strain>
    </source>
</reference>
<comment type="caution">
    <text evidence="3">The sequence shown here is derived from an EMBL/GenBank/DDBJ whole genome shotgun (WGS) entry which is preliminary data.</text>
</comment>
<name>A0ABV2S7Q3_BRAJP</name>